<evidence type="ECO:0000256" key="1">
    <source>
        <dbReference type="SAM" id="MobiDB-lite"/>
    </source>
</evidence>
<reference evidence="4" key="1">
    <citation type="journal article" date="2012" name="Nature">
        <title>A physical, genetic and functional sequence assembly of the barley genome.</title>
        <authorList>
            <consortium name="The International Barley Genome Sequencing Consortium"/>
            <person name="Mayer K.F."/>
            <person name="Waugh R."/>
            <person name="Brown J.W."/>
            <person name="Schulman A."/>
            <person name="Langridge P."/>
            <person name="Platzer M."/>
            <person name="Fincher G.B."/>
            <person name="Muehlbauer G.J."/>
            <person name="Sato K."/>
            <person name="Close T.J."/>
            <person name="Wise R.P."/>
            <person name="Stein N."/>
        </authorList>
    </citation>
    <scope>NUCLEOTIDE SEQUENCE [LARGE SCALE GENOMIC DNA]</scope>
    <source>
        <strain evidence="4">cv. Morex</strain>
    </source>
</reference>
<feature type="compositionally biased region" description="Polar residues" evidence="1">
    <location>
        <begin position="19"/>
        <end position="29"/>
    </location>
</feature>
<evidence type="ECO:0000313" key="3">
    <source>
        <dbReference type="EnsemblPlants" id="HORVU.MOREX.r3.2HG0117590.1"/>
    </source>
</evidence>
<evidence type="ECO:0000259" key="2">
    <source>
        <dbReference type="Pfam" id="PF03478"/>
    </source>
</evidence>
<dbReference type="PANTHER" id="PTHR33165">
    <property type="entry name" value="F-BOX DOMAIN CONTAINING PROTEIN-LIKE-RELATED"/>
    <property type="match status" value="1"/>
</dbReference>
<evidence type="ECO:0000313" key="4">
    <source>
        <dbReference type="Proteomes" id="UP000011116"/>
    </source>
</evidence>
<dbReference type="Pfam" id="PF03478">
    <property type="entry name" value="Beta-prop_KIB1-4"/>
    <property type="match status" value="1"/>
</dbReference>
<feature type="domain" description="KIB1-4 beta-propeller" evidence="2">
    <location>
        <begin position="135"/>
        <end position="243"/>
    </location>
</feature>
<protein>
    <recommendedName>
        <fullName evidence="2">KIB1-4 beta-propeller domain-containing protein</fullName>
    </recommendedName>
</protein>
<dbReference type="PANTHER" id="PTHR33165:SF92">
    <property type="entry name" value="GENOME ASSEMBLY, CHROMOSOME: II"/>
    <property type="match status" value="1"/>
</dbReference>
<dbReference type="Gramene" id="HORVU.MOREX.r2.2HG0096610.1">
    <property type="protein sequence ID" value="HORVU.MOREX.r2.2HG0096610.1"/>
    <property type="gene ID" value="HORVU.MOREX.r2.2HG0096610"/>
</dbReference>
<feature type="region of interest" description="Disordered" evidence="1">
    <location>
        <begin position="1"/>
        <end position="29"/>
    </location>
</feature>
<keyword evidence="4" id="KW-1185">Reference proteome</keyword>
<dbReference type="InterPro" id="IPR005174">
    <property type="entry name" value="KIB1-4_b-propeller"/>
</dbReference>
<accession>A0A8I6WL63</accession>
<proteinExistence type="predicted"/>
<reference evidence="3" key="2">
    <citation type="submission" date="2020-10" db="EMBL/GenBank/DDBJ databases">
        <authorList>
            <person name="Scholz U."/>
            <person name="Mascher M."/>
            <person name="Fiebig A."/>
        </authorList>
    </citation>
    <scope>NUCLEOTIDE SEQUENCE [LARGE SCALE GENOMIC DNA]</scope>
    <source>
        <strain evidence="3">cv. Morex</strain>
    </source>
</reference>
<dbReference type="AlphaFoldDB" id="A0A8I6WL63"/>
<sequence>MASTPSSNPAEKRARVGDGSSSAAESIPADQSTWRDWANLESGPTWLIANRVLSGDVADYVCFRAACGAWRRCTDDPQADALDPRFHPRSWSMLPDVVANGHRPGCRYRYSRFKNDSTGEHIRMTIWGLNGQRGRTFLARTSQGLLVLLNKKTDAVLVVNPLTGASADLPPVTTLLAGYDRSDVFPRAGRRELDFPLCFGAELTSDSAVVINFGWHPLLGVARPGDERWTTVECEHRTSGLVQSFAGRVCYVDLFRVGPTTHRALDLCALIGGAQPVMVGGPCDLCYIKVVGPGRTVRGSPRRQTTHLNPLPI</sequence>
<dbReference type="EnsemblPlants" id="HORVU.MOREX.r3.2HG0117590.1">
    <property type="protein sequence ID" value="HORVU.MOREX.r3.2HG0117590.1"/>
    <property type="gene ID" value="HORVU.MOREX.r3.2HG0117590"/>
</dbReference>
<dbReference type="Proteomes" id="UP000011116">
    <property type="component" value="Chromosome 2H"/>
</dbReference>
<dbReference type="Gramene" id="HORVU.MOREX.r3.2HG0117590.1">
    <property type="protein sequence ID" value="HORVU.MOREX.r3.2HG0117590.1"/>
    <property type="gene ID" value="HORVU.MOREX.r3.2HG0117590"/>
</dbReference>
<organism evidence="3 4">
    <name type="scientific">Hordeum vulgare subsp. vulgare</name>
    <name type="common">Domesticated barley</name>
    <dbReference type="NCBI Taxonomy" id="112509"/>
    <lineage>
        <taxon>Eukaryota</taxon>
        <taxon>Viridiplantae</taxon>
        <taxon>Streptophyta</taxon>
        <taxon>Embryophyta</taxon>
        <taxon>Tracheophyta</taxon>
        <taxon>Spermatophyta</taxon>
        <taxon>Magnoliopsida</taxon>
        <taxon>Liliopsida</taxon>
        <taxon>Poales</taxon>
        <taxon>Poaceae</taxon>
        <taxon>BOP clade</taxon>
        <taxon>Pooideae</taxon>
        <taxon>Triticodae</taxon>
        <taxon>Triticeae</taxon>
        <taxon>Hordeinae</taxon>
        <taxon>Hordeum</taxon>
    </lineage>
</organism>
<reference evidence="3" key="3">
    <citation type="submission" date="2022-01" db="UniProtKB">
        <authorList>
            <consortium name="EnsemblPlants"/>
        </authorList>
    </citation>
    <scope>IDENTIFICATION</scope>
    <source>
        <strain evidence="3">subsp. vulgare</strain>
    </source>
</reference>
<name>A0A8I6WL63_HORVV</name>